<dbReference type="OrthoDB" id="7178458at2"/>
<sequence length="534" mass="56871">MTRGACLWLMPAAALFVAAPVAAQTVVDSDRIDKVAVTLYRDPQPAPNADAGWPTGYALVTETRTIRVPAGRAVIRFEGVSQGMMPETAIVTGLPRDVNEKNRDALLLSPAALIDAHLKRRVVLRRTDPVTGQRRAEPAVVESGPDGGVVLTTPAGVEALRCSGLPESTVYARVPEGLSAKPTLSVVTESPKAATVTVQLSYLAQGFDWSATYVARIGGDGTSLDLFAWLTVKNGGSTGFAAAQTQAVAGRLNKEAAAALPASPDPALRIDCWPMDVTSSFPAWTIERLQLPEAPAYWYGDRYGTIIPRKRRGGRGIVPEPAPSPMMAMEMPPPPPPPPPAPAIVATQEDLGDLKLYRIPEPVTVAARSTKQVAMIDRHKVRFERLFLGNAGSVSTQSFPTRIVLRTRNVAEDGLGLPLPAGAMALFDTRGDQPLLIAEGRFADRAVGEEVEIGGGMSNDVRYTATALPRTKTRAPYVVKVTNAGASDALFEFALPANPVDASDTLGKHAGIDVWRVAVPANGEAELRYARKLD</sequence>
<dbReference type="EMBL" id="CP006644">
    <property type="protein sequence ID" value="AHE56819.1"/>
    <property type="molecule type" value="Genomic_DNA"/>
</dbReference>
<evidence type="ECO:0000256" key="1">
    <source>
        <dbReference type="SAM" id="SignalP"/>
    </source>
</evidence>
<dbReference type="eggNOG" id="COG5316">
    <property type="taxonomic scope" value="Bacteria"/>
</dbReference>
<name>W0AFY0_9SPHN</name>
<protein>
    <recommendedName>
        <fullName evidence="4">DUF4139 domain-containing protein</fullName>
    </recommendedName>
</protein>
<evidence type="ECO:0008006" key="4">
    <source>
        <dbReference type="Google" id="ProtNLM"/>
    </source>
</evidence>
<reference evidence="2 3" key="1">
    <citation type="submission" date="2013-07" db="EMBL/GenBank/DDBJ databases">
        <title>Completed genome of Sphingomonas sanxanigenens NX02.</title>
        <authorList>
            <person name="Ma T."/>
            <person name="Huang H."/>
            <person name="Wu M."/>
            <person name="Li X."/>
            <person name="Li G."/>
        </authorList>
    </citation>
    <scope>NUCLEOTIDE SEQUENCE [LARGE SCALE GENOMIC DNA]</scope>
    <source>
        <strain evidence="2 3">NX02</strain>
    </source>
</reference>
<organism evidence="2 3">
    <name type="scientific">Sphingomonas sanxanigenens DSM 19645 = NX02</name>
    <dbReference type="NCBI Taxonomy" id="1123269"/>
    <lineage>
        <taxon>Bacteria</taxon>
        <taxon>Pseudomonadati</taxon>
        <taxon>Pseudomonadota</taxon>
        <taxon>Alphaproteobacteria</taxon>
        <taxon>Sphingomonadales</taxon>
        <taxon>Sphingomonadaceae</taxon>
        <taxon>Sphingomonas</taxon>
    </lineage>
</organism>
<dbReference type="PATRIC" id="fig|1123269.5.peg.5118"/>
<gene>
    <name evidence="2" type="ORF">NX02_26085</name>
</gene>
<dbReference type="RefSeq" id="WP_025294921.1">
    <property type="nucleotide sequence ID" value="NZ_CP006644.1"/>
</dbReference>
<evidence type="ECO:0000313" key="3">
    <source>
        <dbReference type="Proteomes" id="UP000018851"/>
    </source>
</evidence>
<dbReference type="KEGG" id="ssan:NX02_26085"/>
<feature type="chain" id="PRO_5004785202" description="DUF4139 domain-containing protein" evidence="1">
    <location>
        <begin position="24"/>
        <end position="534"/>
    </location>
</feature>
<dbReference type="AlphaFoldDB" id="W0AFY0"/>
<proteinExistence type="predicted"/>
<dbReference type="Proteomes" id="UP000018851">
    <property type="component" value="Chromosome"/>
</dbReference>
<evidence type="ECO:0000313" key="2">
    <source>
        <dbReference type="EMBL" id="AHE56819.1"/>
    </source>
</evidence>
<dbReference type="HOGENOM" id="CLU_039933_0_0_5"/>
<keyword evidence="1" id="KW-0732">Signal</keyword>
<feature type="signal peptide" evidence="1">
    <location>
        <begin position="1"/>
        <end position="23"/>
    </location>
</feature>
<dbReference type="PANTHER" id="PTHR38075:SF1">
    <property type="entry name" value="DUF4139 DOMAIN-CONTAINING PROTEIN"/>
    <property type="match status" value="1"/>
</dbReference>
<keyword evidence="3" id="KW-1185">Reference proteome</keyword>
<accession>W0AFY0</accession>
<dbReference type="STRING" id="1123269.NX02_26085"/>
<dbReference type="PANTHER" id="PTHR38075">
    <property type="entry name" value="DUF4139 DOMAIN-CONTAINING PROTEIN"/>
    <property type="match status" value="1"/>
</dbReference>